<dbReference type="Gene3D" id="3.60.70.12">
    <property type="entry name" value="L-amino peptidase D-ALA esterase/amidase"/>
    <property type="match status" value="1"/>
</dbReference>
<dbReference type="InterPro" id="IPR005321">
    <property type="entry name" value="Peptidase_S58_DmpA"/>
</dbReference>
<dbReference type="STRING" id="469383.Cwoe_2559"/>
<reference evidence="3" key="2">
    <citation type="submission" date="2010-01" db="EMBL/GenBank/DDBJ databases">
        <title>The complete genome of Conexibacter woesei DSM 14684.</title>
        <authorList>
            <consortium name="US DOE Joint Genome Institute (JGI-PGF)"/>
            <person name="Lucas S."/>
            <person name="Copeland A."/>
            <person name="Lapidus A."/>
            <person name="Glavina del Rio T."/>
            <person name="Dalin E."/>
            <person name="Tice H."/>
            <person name="Bruce D."/>
            <person name="Goodwin L."/>
            <person name="Pitluck S."/>
            <person name="Kyrpides N."/>
            <person name="Mavromatis K."/>
            <person name="Ivanova N."/>
            <person name="Mikhailova N."/>
            <person name="Chertkov O."/>
            <person name="Brettin T."/>
            <person name="Detter J.C."/>
            <person name="Han C."/>
            <person name="Larimer F."/>
            <person name="Land M."/>
            <person name="Hauser L."/>
            <person name="Markowitz V."/>
            <person name="Cheng J.-F."/>
            <person name="Hugenholtz P."/>
            <person name="Woyke T."/>
            <person name="Wu D."/>
            <person name="Pukall R."/>
            <person name="Steenblock K."/>
            <person name="Schneider S."/>
            <person name="Klenk H.-P."/>
            <person name="Eisen J.A."/>
        </authorList>
    </citation>
    <scope>NUCLEOTIDE SEQUENCE [LARGE SCALE GENOMIC DNA]</scope>
    <source>
        <strain evidence="3">DSM 14684 / CIP 108061 / JCM 11494 / NBRC 100937 / ID131577</strain>
    </source>
</reference>
<accession>D3F8L6</accession>
<dbReference type="InterPro" id="IPR016117">
    <property type="entry name" value="ArgJ-like_dom_sf"/>
</dbReference>
<gene>
    <name evidence="2" type="ordered locus">Cwoe_2559</name>
</gene>
<protein>
    <submittedName>
        <fullName evidence="2">Peptidase S58 DmpA</fullName>
    </submittedName>
</protein>
<dbReference type="OrthoDB" id="9770388at2"/>
<dbReference type="GO" id="GO:0004177">
    <property type="term" value="F:aminopeptidase activity"/>
    <property type="evidence" value="ECO:0007669"/>
    <property type="project" value="TreeGrafter"/>
</dbReference>
<sequence>MQPESPRARARELGLVVGELPTGPHNAITDVGGVRVGHRTLMRGDAVRTGVTAIVPHAGNLFRERVYAGVSPFNGYGQLTSSMVIDEWGLIGSPIVITDTAGVGVGYSAVVEHLTAHDETVGIADVAMPVVAECDDGFLNDNRASSLTTADVIAAIEAAADGPVEEGSVGAGTGMQLFEYKGGIGTASRTAGGYTVGVLVNTNFGVQRQLTILGAPVGRLLAGPPPAAPAPRRHGEGSCVAVVATDAPLHPLQLRRLARRTDVGLVRTGSVAHDGSGEIALAFSTAQLVPREQREPERQVRVIPEGQDWRNGTLLDQLFAAVAEATEEAVLNALFTASTVAGRAGNTLERIDPDAALAAIVDWHAGG</sequence>
<evidence type="ECO:0000313" key="3">
    <source>
        <dbReference type="Proteomes" id="UP000008229"/>
    </source>
</evidence>
<name>D3F8L6_CONWI</name>
<dbReference type="Pfam" id="PF03576">
    <property type="entry name" value="Peptidase_S58"/>
    <property type="match status" value="1"/>
</dbReference>
<dbReference type="Proteomes" id="UP000008229">
    <property type="component" value="Chromosome"/>
</dbReference>
<dbReference type="eggNOG" id="COG3191">
    <property type="taxonomic scope" value="Bacteria"/>
</dbReference>
<dbReference type="EMBL" id="CP001854">
    <property type="protein sequence ID" value="ADB50980.1"/>
    <property type="molecule type" value="Genomic_DNA"/>
</dbReference>
<dbReference type="PANTHER" id="PTHR36512">
    <property type="entry name" value="D-AMINOPEPTIDASE"/>
    <property type="match status" value="1"/>
</dbReference>
<dbReference type="SUPFAM" id="SSF56266">
    <property type="entry name" value="DmpA/ArgJ-like"/>
    <property type="match status" value="1"/>
</dbReference>
<organism evidence="2 3">
    <name type="scientific">Conexibacter woesei (strain DSM 14684 / CCUG 47730 / CIP 108061 / JCM 11494 / NBRC 100937 / ID131577)</name>
    <dbReference type="NCBI Taxonomy" id="469383"/>
    <lineage>
        <taxon>Bacteria</taxon>
        <taxon>Bacillati</taxon>
        <taxon>Actinomycetota</taxon>
        <taxon>Thermoleophilia</taxon>
        <taxon>Solirubrobacterales</taxon>
        <taxon>Conexibacteraceae</taxon>
        <taxon>Conexibacter</taxon>
    </lineage>
</organism>
<proteinExistence type="inferred from homology"/>
<evidence type="ECO:0000256" key="1">
    <source>
        <dbReference type="ARBA" id="ARBA00007068"/>
    </source>
</evidence>
<dbReference type="HOGENOM" id="CLU_024709_0_0_11"/>
<comment type="similarity">
    <text evidence="1">Belongs to the peptidase S58 family.</text>
</comment>
<dbReference type="PANTHER" id="PTHR36512:SF3">
    <property type="entry name" value="BLR5678 PROTEIN"/>
    <property type="match status" value="1"/>
</dbReference>
<dbReference type="AlphaFoldDB" id="D3F8L6"/>
<reference evidence="2 3" key="1">
    <citation type="journal article" date="2010" name="Stand. Genomic Sci.">
        <title>Complete genome sequence of Conexibacter woesei type strain (ID131577).</title>
        <authorList>
            <person name="Pukall R."/>
            <person name="Lapidus A."/>
            <person name="Glavina Del Rio T."/>
            <person name="Copeland A."/>
            <person name="Tice H."/>
            <person name="Cheng J.-F."/>
            <person name="Lucas S."/>
            <person name="Chen F."/>
            <person name="Nolan M."/>
            <person name="Bruce D."/>
            <person name="Goodwin L."/>
            <person name="Pitluck S."/>
            <person name="Mavromatis K."/>
            <person name="Ivanova N."/>
            <person name="Ovchinnikova G."/>
            <person name="Pati A."/>
            <person name="Chen A."/>
            <person name="Palaniappan K."/>
            <person name="Land M."/>
            <person name="Hauser L."/>
            <person name="Chang Y.-J."/>
            <person name="Jeffries C.D."/>
            <person name="Chain P."/>
            <person name="Meincke L."/>
            <person name="Sims D."/>
            <person name="Brettin T."/>
            <person name="Detter J.C."/>
            <person name="Rohde M."/>
            <person name="Goeker M."/>
            <person name="Bristow J."/>
            <person name="Eisen J.A."/>
            <person name="Markowitz V."/>
            <person name="Kyrpides N.C."/>
            <person name="Klenk H.-P."/>
            <person name="Hugenholtz P."/>
        </authorList>
    </citation>
    <scope>NUCLEOTIDE SEQUENCE [LARGE SCALE GENOMIC DNA]</scope>
    <source>
        <strain evidence="3">DSM 14684 / CIP 108061 / JCM 11494 / NBRC 100937 / ID131577</strain>
    </source>
</reference>
<evidence type="ECO:0000313" key="2">
    <source>
        <dbReference type="EMBL" id="ADB50980.1"/>
    </source>
</evidence>
<dbReference type="KEGG" id="cwo:Cwoe_2559"/>
<keyword evidence="3" id="KW-1185">Reference proteome</keyword>
<dbReference type="RefSeq" id="WP_012934031.1">
    <property type="nucleotide sequence ID" value="NC_013739.1"/>
</dbReference>